<sequence>MPKPMFVFRAVLPLVVSLSLLACATPLRAAPSLSLNSQRPPQQVADCLQQGLQKLHIPDDFVERRDKRDGSRSLALRNPVSDASGTRVDILPQGEGSLLEVRLNGMPLSPAWKKQIHGCARK</sequence>
<dbReference type="EMBL" id="CP017707">
    <property type="protein sequence ID" value="AOZ51344.1"/>
    <property type="molecule type" value="Genomic_DNA"/>
</dbReference>
<dbReference type="STRING" id="1108595.BKX93_15925"/>
<feature type="signal peptide" evidence="2">
    <location>
        <begin position="1"/>
        <end position="29"/>
    </location>
</feature>
<organism evidence="3 4">
    <name type="scientific">Chromobacterium vaccinii</name>
    <dbReference type="NCBI Taxonomy" id="1108595"/>
    <lineage>
        <taxon>Bacteria</taxon>
        <taxon>Pseudomonadati</taxon>
        <taxon>Pseudomonadota</taxon>
        <taxon>Betaproteobacteria</taxon>
        <taxon>Neisseriales</taxon>
        <taxon>Chromobacteriaceae</taxon>
        <taxon>Chromobacterium</taxon>
    </lineage>
</organism>
<feature type="compositionally biased region" description="Basic and acidic residues" evidence="1">
    <location>
        <begin position="61"/>
        <end position="71"/>
    </location>
</feature>
<evidence type="ECO:0008006" key="5">
    <source>
        <dbReference type="Google" id="ProtNLM"/>
    </source>
</evidence>
<feature type="region of interest" description="Disordered" evidence="1">
    <location>
        <begin position="61"/>
        <end position="81"/>
    </location>
</feature>
<evidence type="ECO:0000313" key="3">
    <source>
        <dbReference type="EMBL" id="AOZ51344.1"/>
    </source>
</evidence>
<name>A0A1D9LJE1_9NEIS</name>
<dbReference type="RefSeq" id="WP_070980576.1">
    <property type="nucleotide sequence ID" value="NZ_CP017707.1"/>
</dbReference>
<evidence type="ECO:0000256" key="2">
    <source>
        <dbReference type="SAM" id="SignalP"/>
    </source>
</evidence>
<evidence type="ECO:0000256" key="1">
    <source>
        <dbReference type="SAM" id="MobiDB-lite"/>
    </source>
</evidence>
<proteinExistence type="predicted"/>
<protein>
    <recommendedName>
        <fullName evidence="5">Lipoprotein</fullName>
    </recommendedName>
</protein>
<dbReference type="Proteomes" id="UP000178776">
    <property type="component" value="Chromosome"/>
</dbReference>
<dbReference type="PROSITE" id="PS51257">
    <property type="entry name" value="PROKAR_LIPOPROTEIN"/>
    <property type="match status" value="1"/>
</dbReference>
<reference evidence="3 4" key="1">
    <citation type="submission" date="2016-10" db="EMBL/GenBank/DDBJ databases">
        <title>Chromobacterium muskegensis sp. nov., an insecticidal bacterium isolated from Sphagnum bogs.</title>
        <authorList>
            <person name="Sparks M.E."/>
            <person name="Blackburn M.B."/>
            <person name="Gundersen-Rindal D.E."/>
            <person name="Mitchell A."/>
            <person name="Farrar R."/>
            <person name="Kuhar D."/>
        </authorList>
    </citation>
    <scope>NUCLEOTIDE SEQUENCE [LARGE SCALE GENOMIC DNA]</scope>
    <source>
        <strain evidence="3 4">21-1</strain>
    </source>
</reference>
<keyword evidence="2" id="KW-0732">Signal</keyword>
<accession>A0A1D9LJE1</accession>
<feature type="chain" id="PRO_5009443311" description="Lipoprotein" evidence="2">
    <location>
        <begin position="30"/>
        <end position="122"/>
    </location>
</feature>
<dbReference type="KEGG" id="cvc:BKX93_15925"/>
<evidence type="ECO:0000313" key="4">
    <source>
        <dbReference type="Proteomes" id="UP000178776"/>
    </source>
</evidence>
<dbReference type="AlphaFoldDB" id="A0A1D9LJE1"/>
<gene>
    <name evidence="3" type="ORF">BKX93_15925</name>
</gene>
<dbReference type="GeneID" id="68842697"/>